<feature type="transmembrane region" description="Helical" evidence="7">
    <location>
        <begin position="12"/>
        <end position="31"/>
    </location>
</feature>
<name>A0ABP8HCA3_9BURK</name>
<keyword evidence="4 7" id="KW-0812">Transmembrane</keyword>
<organism evidence="9 10">
    <name type="scientific">Pigmentiphaga soli</name>
    <dbReference type="NCBI Taxonomy" id="1007095"/>
    <lineage>
        <taxon>Bacteria</taxon>
        <taxon>Pseudomonadati</taxon>
        <taxon>Pseudomonadota</taxon>
        <taxon>Betaproteobacteria</taxon>
        <taxon>Burkholderiales</taxon>
        <taxon>Alcaligenaceae</taxon>
        <taxon>Pigmentiphaga</taxon>
    </lineage>
</organism>
<accession>A0ABP8HCA3</accession>
<comment type="similarity">
    <text evidence="7">Belongs to the binding-protein-dependent transport system permease family.</text>
</comment>
<feature type="transmembrane region" description="Helical" evidence="7">
    <location>
        <begin position="73"/>
        <end position="94"/>
    </location>
</feature>
<keyword evidence="10" id="KW-1185">Reference proteome</keyword>
<dbReference type="Gene3D" id="1.10.3720.10">
    <property type="entry name" value="MetI-like"/>
    <property type="match status" value="1"/>
</dbReference>
<dbReference type="InterPro" id="IPR035906">
    <property type="entry name" value="MetI-like_sf"/>
</dbReference>
<dbReference type="PANTHER" id="PTHR30151:SF20">
    <property type="entry name" value="ABC TRANSPORTER PERMEASE PROTEIN HI_0355-RELATED"/>
    <property type="match status" value="1"/>
</dbReference>
<dbReference type="InterPro" id="IPR000515">
    <property type="entry name" value="MetI-like"/>
</dbReference>
<proteinExistence type="inferred from homology"/>
<evidence type="ECO:0000256" key="7">
    <source>
        <dbReference type="RuleBase" id="RU363032"/>
    </source>
</evidence>
<dbReference type="Pfam" id="PF00528">
    <property type="entry name" value="BPD_transp_1"/>
    <property type="match status" value="1"/>
</dbReference>
<feature type="transmembrane region" description="Helical" evidence="7">
    <location>
        <begin position="185"/>
        <end position="207"/>
    </location>
</feature>
<evidence type="ECO:0000313" key="10">
    <source>
        <dbReference type="Proteomes" id="UP001501671"/>
    </source>
</evidence>
<gene>
    <name evidence="9" type="ORF">GCM10023144_33010</name>
</gene>
<dbReference type="PROSITE" id="PS50928">
    <property type="entry name" value="ABC_TM1"/>
    <property type="match status" value="1"/>
</dbReference>
<dbReference type="EMBL" id="BAABFO010000017">
    <property type="protein sequence ID" value="GAA4337371.1"/>
    <property type="molecule type" value="Genomic_DNA"/>
</dbReference>
<evidence type="ECO:0000259" key="8">
    <source>
        <dbReference type="PROSITE" id="PS50928"/>
    </source>
</evidence>
<evidence type="ECO:0000313" key="9">
    <source>
        <dbReference type="EMBL" id="GAA4337371.1"/>
    </source>
</evidence>
<evidence type="ECO:0000256" key="5">
    <source>
        <dbReference type="ARBA" id="ARBA00022989"/>
    </source>
</evidence>
<feature type="transmembrane region" description="Helical" evidence="7">
    <location>
        <begin position="132"/>
        <end position="154"/>
    </location>
</feature>
<feature type="transmembrane region" description="Helical" evidence="7">
    <location>
        <begin position="101"/>
        <end position="126"/>
    </location>
</feature>
<comment type="subcellular location">
    <subcellularLocation>
        <location evidence="1 7">Cell membrane</location>
        <topology evidence="1 7">Multi-pass membrane protein</topology>
    </subcellularLocation>
</comment>
<protein>
    <submittedName>
        <fullName evidence="9">ABC transporter permease</fullName>
    </submittedName>
</protein>
<evidence type="ECO:0000256" key="1">
    <source>
        <dbReference type="ARBA" id="ARBA00004651"/>
    </source>
</evidence>
<dbReference type="Proteomes" id="UP001501671">
    <property type="component" value="Unassembled WGS sequence"/>
</dbReference>
<keyword evidence="3" id="KW-1003">Cell membrane</keyword>
<reference evidence="10" key="1">
    <citation type="journal article" date="2019" name="Int. J. Syst. Evol. Microbiol.">
        <title>The Global Catalogue of Microorganisms (GCM) 10K type strain sequencing project: providing services to taxonomists for standard genome sequencing and annotation.</title>
        <authorList>
            <consortium name="The Broad Institute Genomics Platform"/>
            <consortium name="The Broad Institute Genome Sequencing Center for Infectious Disease"/>
            <person name="Wu L."/>
            <person name="Ma J."/>
        </authorList>
    </citation>
    <scope>NUCLEOTIDE SEQUENCE [LARGE SCALE GENOMIC DNA]</scope>
    <source>
        <strain evidence="10">JCM 17666</strain>
    </source>
</reference>
<evidence type="ECO:0000256" key="2">
    <source>
        <dbReference type="ARBA" id="ARBA00022448"/>
    </source>
</evidence>
<evidence type="ECO:0000256" key="3">
    <source>
        <dbReference type="ARBA" id="ARBA00022475"/>
    </source>
</evidence>
<dbReference type="SUPFAM" id="SSF161098">
    <property type="entry name" value="MetI-like"/>
    <property type="match status" value="1"/>
</dbReference>
<keyword evidence="5 7" id="KW-1133">Transmembrane helix</keyword>
<feature type="domain" description="ABC transmembrane type-1" evidence="8">
    <location>
        <begin position="62"/>
        <end position="246"/>
    </location>
</feature>
<evidence type="ECO:0000256" key="4">
    <source>
        <dbReference type="ARBA" id="ARBA00022692"/>
    </source>
</evidence>
<comment type="caution">
    <text evidence="9">The sequence shown here is derived from an EMBL/GenBank/DDBJ whole genome shotgun (WGS) entry which is preliminary data.</text>
</comment>
<feature type="transmembrane region" description="Helical" evidence="7">
    <location>
        <begin position="227"/>
        <end position="249"/>
    </location>
</feature>
<keyword evidence="6 7" id="KW-0472">Membrane</keyword>
<sequence length="269" mass="29046">MPSLFTGLLRRDRIEGPLMFLATAALFIAAWETSSRMGWLPPYLVPSPSKIAEKFAATFGTMAGHAWLTAAEIAAGFLLATAGAVVLAALIVFFKPVERAVYPWLVILQVIPKVALGPLLIIWLGFSFFPKVLMAFLLAFFPIMIDTIIGLRSIETNSIYLLRSMGAGRLGIFRYLQLPNALPHLFGSLKVAITLAVVGALVGEFIGANEGLGYVLVSANGSLDTELLFVSLVWISAQAMVFYGLVVAAEKVCVSWHVSHRGTLGRPGH</sequence>
<dbReference type="CDD" id="cd06261">
    <property type="entry name" value="TM_PBP2"/>
    <property type="match status" value="1"/>
</dbReference>
<dbReference type="PANTHER" id="PTHR30151">
    <property type="entry name" value="ALKANE SULFONATE ABC TRANSPORTER-RELATED, MEMBRANE SUBUNIT"/>
    <property type="match status" value="1"/>
</dbReference>
<keyword evidence="2 7" id="KW-0813">Transport</keyword>
<evidence type="ECO:0000256" key="6">
    <source>
        <dbReference type="ARBA" id="ARBA00023136"/>
    </source>
</evidence>